<evidence type="ECO:0000313" key="2">
    <source>
        <dbReference type="Proteomes" id="UP000015106"/>
    </source>
</evidence>
<organism evidence="1 2">
    <name type="scientific">Triticum urartu</name>
    <name type="common">Red wild einkorn</name>
    <name type="synonym">Crithodium urartu</name>
    <dbReference type="NCBI Taxonomy" id="4572"/>
    <lineage>
        <taxon>Eukaryota</taxon>
        <taxon>Viridiplantae</taxon>
        <taxon>Streptophyta</taxon>
        <taxon>Embryophyta</taxon>
        <taxon>Tracheophyta</taxon>
        <taxon>Spermatophyta</taxon>
        <taxon>Magnoliopsida</taxon>
        <taxon>Liliopsida</taxon>
        <taxon>Poales</taxon>
        <taxon>Poaceae</taxon>
        <taxon>BOP clade</taxon>
        <taxon>Pooideae</taxon>
        <taxon>Triticodae</taxon>
        <taxon>Triticeae</taxon>
        <taxon>Triticinae</taxon>
        <taxon>Triticum</taxon>
    </lineage>
</organism>
<protein>
    <submittedName>
        <fullName evidence="1">Uncharacterized protein</fullName>
    </submittedName>
</protein>
<sequence>EDGWRGAGRAAPCRPYRAQPLIVQPLAAPSLPLHSLPVSTTTPLSSSTSSHVCMDEDAINCLFPCMFVRSSTRTLTITMHQLNLL</sequence>
<keyword evidence="2" id="KW-1185">Reference proteome</keyword>
<proteinExistence type="predicted"/>
<reference evidence="1" key="3">
    <citation type="submission" date="2022-06" db="UniProtKB">
        <authorList>
            <consortium name="EnsemblPlants"/>
        </authorList>
    </citation>
    <scope>IDENTIFICATION</scope>
</reference>
<accession>A0A8R7U882</accession>
<reference evidence="2" key="1">
    <citation type="journal article" date="2013" name="Nature">
        <title>Draft genome of the wheat A-genome progenitor Triticum urartu.</title>
        <authorList>
            <person name="Ling H.Q."/>
            <person name="Zhao S."/>
            <person name="Liu D."/>
            <person name="Wang J."/>
            <person name="Sun H."/>
            <person name="Zhang C."/>
            <person name="Fan H."/>
            <person name="Li D."/>
            <person name="Dong L."/>
            <person name="Tao Y."/>
            <person name="Gao C."/>
            <person name="Wu H."/>
            <person name="Li Y."/>
            <person name="Cui Y."/>
            <person name="Guo X."/>
            <person name="Zheng S."/>
            <person name="Wang B."/>
            <person name="Yu K."/>
            <person name="Liang Q."/>
            <person name="Yang W."/>
            <person name="Lou X."/>
            <person name="Chen J."/>
            <person name="Feng M."/>
            <person name="Jian J."/>
            <person name="Zhang X."/>
            <person name="Luo G."/>
            <person name="Jiang Y."/>
            <person name="Liu J."/>
            <person name="Wang Z."/>
            <person name="Sha Y."/>
            <person name="Zhang B."/>
            <person name="Wu H."/>
            <person name="Tang D."/>
            <person name="Shen Q."/>
            <person name="Xue P."/>
            <person name="Zou S."/>
            <person name="Wang X."/>
            <person name="Liu X."/>
            <person name="Wang F."/>
            <person name="Yang Y."/>
            <person name="An X."/>
            <person name="Dong Z."/>
            <person name="Zhang K."/>
            <person name="Zhang X."/>
            <person name="Luo M.C."/>
            <person name="Dvorak J."/>
            <person name="Tong Y."/>
            <person name="Wang J."/>
            <person name="Yang H."/>
            <person name="Li Z."/>
            <person name="Wang D."/>
            <person name="Zhang A."/>
            <person name="Wang J."/>
        </authorList>
    </citation>
    <scope>NUCLEOTIDE SEQUENCE</scope>
    <source>
        <strain evidence="2">cv. G1812</strain>
    </source>
</reference>
<dbReference type="AlphaFoldDB" id="A0A8R7U882"/>
<evidence type="ECO:0000313" key="1">
    <source>
        <dbReference type="EnsemblPlants" id="TuG1812G0400002805.01.T01.cds426356"/>
    </source>
</evidence>
<dbReference type="EnsemblPlants" id="TuG1812G0400002805.01.T01">
    <property type="protein sequence ID" value="TuG1812G0400002805.01.T01.cds426356"/>
    <property type="gene ID" value="TuG1812G0400002805.01"/>
</dbReference>
<reference evidence="1" key="2">
    <citation type="submission" date="2018-03" db="EMBL/GenBank/DDBJ databases">
        <title>The Triticum urartu genome reveals the dynamic nature of wheat genome evolution.</title>
        <authorList>
            <person name="Ling H."/>
            <person name="Ma B."/>
            <person name="Shi X."/>
            <person name="Liu H."/>
            <person name="Dong L."/>
            <person name="Sun H."/>
            <person name="Cao Y."/>
            <person name="Gao Q."/>
            <person name="Zheng S."/>
            <person name="Li Y."/>
            <person name="Yu Y."/>
            <person name="Du H."/>
            <person name="Qi M."/>
            <person name="Li Y."/>
            <person name="Yu H."/>
            <person name="Cui Y."/>
            <person name="Wang N."/>
            <person name="Chen C."/>
            <person name="Wu H."/>
            <person name="Zhao Y."/>
            <person name="Zhang J."/>
            <person name="Li Y."/>
            <person name="Zhou W."/>
            <person name="Zhang B."/>
            <person name="Hu W."/>
            <person name="Eijk M."/>
            <person name="Tang J."/>
            <person name="Witsenboer H."/>
            <person name="Zhao S."/>
            <person name="Li Z."/>
            <person name="Zhang A."/>
            <person name="Wang D."/>
            <person name="Liang C."/>
        </authorList>
    </citation>
    <scope>NUCLEOTIDE SEQUENCE [LARGE SCALE GENOMIC DNA]</scope>
    <source>
        <strain evidence="1">cv. G1812</strain>
    </source>
</reference>
<dbReference type="Proteomes" id="UP000015106">
    <property type="component" value="Chromosome 4"/>
</dbReference>
<name>A0A8R7U882_TRIUA</name>
<dbReference type="Gramene" id="TuG1812G0400002805.01.T01">
    <property type="protein sequence ID" value="TuG1812G0400002805.01.T01.cds426356"/>
    <property type="gene ID" value="TuG1812G0400002805.01"/>
</dbReference>